<sequence length="501" mass="54365">MVRLPEYDDMDAVDIAHQISTKALSVKEVVEAAIDRIEVRNPQINSIVTSMVERWPSDFAKTASDSPLYGVPFLLKDLVAAFEGVPFSCGSRVLADYIPDHDSEMVTRFKHAGLIHLGKTNTPEFGLMGVTEPELFGPSRNPWNTAHTPGGSSGGSAAAVASRIVPIASAGDGGGSIRIPASCCGVFGLKPSRGRTPTGPDQGQLWQGAAVEHVLTRSVRDSALMLDLTAGLDQGGHFPVALPDRPYSEVIKEAPRKLTLAFSTNNPTGGSLHPECLRAVEKTAQLLRSLGHEVEEATPEYDAQQLYQCYLSMNLGETAAAVGHIEEELGRSLKPGQDIEVMTAMLVKLGKAYSAKEFAQALHAWNQYARAMGKFHQKYDLYLTPTMADLPAKVGELMPTPIEKLILKGLYNLPVAHLLKRTGVFEQLAFRQLEKLPFTQLANLTGQPAMSVPVHWADNGLPVGVQFMAPMGDETTLFQVAAQLEAELQWQQHKPAWLAAD</sequence>
<dbReference type="PANTHER" id="PTHR11895">
    <property type="entry name" value="TRANSAMIDASE"/>
    <property type="match status" value="1"/>
</dbReference>
<dbReference type="GO" id="GO:0016787">
    <property type="term" value="F:hydrolase activity"/>
    <property type="evidence" value="ECO:0007669"/>
    <property type="project" value="UniProtKB-KW"/>
</dbReference>
<dbReference type="PROSITE" id="PS00571">
    <property type="entry name" value="AMIDASES"/>
    <property type="match status" value="1"/>
</dbReference>
<dbReference type="Proteomes" id="UP001161389">
    <property type="component" value="Unassembled WGS sequence"/>
</dbReference>
<name>A0AA37S892_9GAMM</name>
<keyword evidence="4" id="KW-1185">Reference proteome</keyword>
<evidence type="ECO:0000313" key="3">
    <source>
        <dbReference type="EMBL" id="GLQ30501.1"/>
    </source>
</evidence>
<dbReference type="AlphaFoldDB" id="A0AA37S892"/>
<accession>A0AA37S892</accession>
<evidence type="ECO:0000313" key="4">
    <source>
        <dbReference type="Proteomes" id="UP001161389"/>
    </source>
</evidence>
<comment type="similarity">
    <text evidence="1">Belongs to the amidase family.</text>
</comment>
<dbReference type="RefSeq" id="WP_284379482.1">
    <property type="nucleotide sequence ID" value="NZ_BSNM01000006.1"/>
</dbReference>
<feature type="domain" description="Amidase" evidence="2">
    <location>
        <begin position="28"/>
        <end position="477"/>
    </location>
</feature>
<dbReference type="InterPro" id="IPR000120">
    <property type="entry name" value="Amidase"/>
</dbReference>
<evidence type="ECO:0000259" key="2">
    <source>
        <dbReference type="Pfam" id="PF01425"/>
    </source>
</evidence>
<proteinExistence type="inferred from homology"/>
<gene>
    <name evidence="3" type="ORF">GCM10007876_09790</name>
</gene>
<organism evidence="3 4">
    <name type="scientific">Litoribrevibacter albus</name>
    <dbReference type="NCBI Taxonomy" id="1473156"/>
    <lineage>
        <taxon>Bacteria</taxon>
        <taxon>Pseudomonadati</taxon>
        <taxon>Pseudomonadota</taxon>
        <taxon>Gammaproteobacteria</taxon>
        <taxon>Oceanospirillales</taxon>
        <taxon>Oceanospirillaceae</taxon>
        <taxon>Litoribrevibacter</taxon>
    </lineage>
</organism>
<dbReference type="InterPro" id="IPR020556">
    <property type="entry name" value="Amidase_CS"/>
</dbReference>
<dbReference type="Pfam" id="PF01425">
    <property type="entry name" value="Amidase"/>
    <property type="match status" value="1"/>
</dbReference>
<evidence type="ECO:0000256" key="1">
    <source>
        <dbReference type="ARBA" id="ARBA00009199"/>
    </source>
</evidence>
<dbReference type="InterPro" id="IPR036928">
    <property type="entry name" value="AS_sf"/>
</dbReference>
<protein>
    <submittedName>
        <fullName evidence="3">6-aminohexanoate-cyclic-dimer hydrolase</fullName>
    </submittedName>
</protein>
<comment type="caution">
    <text evidence="3">The sequence shown here is derived from an EMBL/GenBank/DDBJ whole genome shotgun (WGS) entry which is preliminary data.</text>
</comment>
<dbReference type="SUPFAM" id="SSF75304">
    <property type="entry name" value="Amidase signature (AS) enzymes"/>
    <property type="match status" value="1"/>
</dbReference>
<dbReference type="PANTHER" id="PTHR11895:SF7">
    <property type="entry name" value="GLUTAMYL-TRNA(GLN) AMIDOTRANSFERASE SUBUNIT A, MITOCHONDRIAL"/>
    <property type="match status" value="1"/>
</dbReference>
<reference evidence="3" key="1">
    <citation type="journal article" date="2014" name="Int. J. Syst. Evol. Microbiol.">
        <title>Complete genome sequence of Corynebacterium casei LMG S-19264T (=DSM 44701T), isolated from a smear-ripened cheese.</title>
        <authorList>
            <consortium name="US DOE Joint Genome Institute (JGI-PGF)"/>
            <person name="Walter F."/>
            <person name="Albersmeier A."/>
            <person name="Kalinowski J."/>
            <person name="Ruckert C."/>
        </authorList>
    </citation>
    <scope>NUCLEOTIDE SEQUENCE</scope>
    <source>
        <strain evidence="3">NBRC 110071</strain>
    </source>
</reference>
<dbReference type="InterPro" id="IPR023631">
    <property type="entry name" value="Amidase_dom"/>
</dbReference>
<dbReference type="Gene3D" id="3.90.1300.10">
    <property type="entry name" value="Amidase signature (AS) domain"/>
    <property type="match status" value="1"/>
</dbReference>
<reference evidence="3" key="2">
    <citation type="submission" date="2023-01" db="EMBL/GenBank/DDBJ databases">
        <title>Draft genome sequence of Litoribrevibacter albus strain NBRC 110071.</title>
        <authorList>
            <person name="Sun Q."/>
            <person name="Mori K."/>
        </authorList>
    </citation>
    <scope>NUCLEOTIDE SEQUENCE</scope>
    <source>
        <strain evidence="3">NBRC 110071</strain>
    </source>
</reference>
<keyword evidence="3" id="KW-0378">Hydrolase</keyword>
<dbReference type="EMBL" id="BSNM01000006">
    <property type="protein sequence ID" value="GLQ30501.1"/>
    <property type="molecule type" value="Genomic_DNA"/>
</dbReference>